<protein>
    <submittedName>
        <fullName evidence="3">Uncharacterized protein</fullName>
    </submittedName>
</protein>
<evidence type="ECO:0000256" key="1">
    <source>
        <dbReference type="SAM" id="MobiDB-lite"/>
    </source>
</evidence>
<feature type="transmembrane region" description="Helical" evidence="2">
    <location>
        <begin position="66"/>
        <end position="84"/>
    </location>
</feature>
<dbReference type="EMBL" id="NJBA01000006">
    <property type="protein sequence ID" value="OWP49607.1"/>
    <property type="molecule type" value="Genomic_DNA"/>
</dbReference>
<comment type="caution">
    <text evidence="3">The sequence shown here is derived from an EMBL/GenBank/DDBJ whole genome shotgun (WGS) entry which is preliminary data.</text>
</comment>
<dbReference type="RefSeq" id="WP_088419633.1">
    <property type="nucleotide sequence ID" value="NZ_NJBA01000006.1"/>
</dbReference>
<evidence type="ECO:0000256" key="2">
    <source>
        <dbReference type="SAM" id="Phobius"/>
    </source>
</evidence>
<accession>A0A2D0AD44</accession>
<evidence type="ECO:0000313" key="3">
    <source>
        <dbReference type="EMBL" id="OWP49607.1"/>
    </source>
</evidence>
<evidence type="ECO:0000313" key="4">
    <source>
        <dbReference type="Proteomes" id="UP000198145"/>
    </source>
</evidence>
<dbReference type="eggNOG" id="ENOG503366F">
    <property type="taxonomic scope" value="Bacteria"/>
</dbReference>
<feature type="compositionally biased region" description="Polar residues" evidence="1">
    <location>
        <begin position="1"/>
        <end position="10"/>
    </location>
</feature>
<sequence>MTAPQDNPFQTPAAPLQDNSSAATGEPLFRLAAAGIATFFGTPIAGSWVIAQNLKRLNRPQEVQKAWLVGIGITVLIFILSWFLPDNFPAAPINIAAVFAMHQYAKQNTADALDRHAAAGGSYLSNWRAFGVSLLFLIVIMAVVFGAAFVLALTGNA</sequence>
<reference evidence="3 4" key="1">
    <citation type="submission" date="2017-06" db="EMBL/GenBank/DDBJ databases">
        <title>Draft genome of Pseudomonas nitroreducens DF05.</title>
        <authorList>
            <person name="Iyer R."/>
        </authorList>
    </citation>
    <scope>NUCLEOTIDE SEQUENCE [LARGE SCALE GENOMIC DNA]</scope>
    <source>
        <strain evidence="3 4">DF05</strain>
    </source>
</reference>
<feature type="transmembrane region" description="Helical" evidence="2">
    <location>
        <begin position="130"/>
        <end position="153"/>
    </location>
</feature>
<keyword evidence="2" id="KW-0472">Membrane</keyword>
<feature type="region of interest" description="Disordered" evidence="1">
    <location>
        <begin position="1"/>
        <end position="20"/>
    </location>
</feature>
<feature type="transmembrane region" description="Helical" evidence="2">
    <location>
        <begin position="28"/>
        <end position="54"/>
    </location>
</feature>
<gene>
    <name evidence="3" type="ORF">CEG18_18825</name>
</gene>
<keyword evidence="2" id="KW-1133">Transmembrane helix</keyword>
<organism evidence="3 4">
    <name type="scientific">Pseudomonas nitroreducens</name>
    <dbReference type="NCBI Taxonomy" id="46680"/>
    <lineage>
        <taxon>Bacteria</taxon>
        <taxon>Pseudomonadati</taxon>
        <taxon>Pseudomonadota</taxon>
        <taxon>Gammaproteobacteria</taxon>
        <taxon>Pseudomonadales</taxon>
        <taxon>Pseudomonadaceae</taxon>
        <taxon>Pseudomonas</taxon>
    </lineage>
</organism>
<dbReference type="Proteomes" id="UP000198145">
    <property type="component" value="Unassembled WGS sequence"/>
</dbReference>
<dbReference type="AlphaFoldDB" id="A0A2D0AD44"/>
<proteinExistence type="predicted"/>
<keyword evidence="2" id="KW-0812">Transmembrane</keyword>
<name>A0A2D0AD44_PSENT</name>